<evidence type="ECO:0000313" key="2">
    <source>
        <dbReference type="Proteomes" id="UP001497535"/>
    </source>
</evidence>
<sequence>MTLHTYAQMWIHPFSHEYHTYPSDAEDLKKVALRATERLEQIYGTHYRIGTGADLLAPASGGSDDWAKETLGIKYVYLDELIPTAIETFEGIKEVIRAVTSEPSEILEMKNTTETSTGLANETLKLEEDEEVKINSTGLTTDLKQYTENNNSTGEQFESTLTETSSLGMSENQTETTTTPLTTMEEIKEPEQYTHHTTESFDFLIGIGEEKVNMSSFSLSPQFLFPLFTIPKIQTIPIGSGFGDEQKREEPELSTTSFSTSTNSLLSKDQLESIETTETASSENIEATSSSITESSSTPQTSSSTPKTSSSTPQTSSSIITDETSSSELVINLEEDPASTTTISSSTTK</sequence>
<evidence type="ECO:0000313" key="1">
    <source>
        <dbReference type="EMBL" id="CAK5074321.1"/>
    </source>
</evidence>
<proteinExistence type="predicted"/>
<reference evidence="1" key="1">
    <citation type="submission" date="2023-11" db="EMBL/GenBank/DDBJ databases">
        <authorList>
            <person name="Poullet M."/>
        </authorList>
    </citation>
    <scope>NUCLEOTIDE SEQUENCE</scope>
    <source>
        <strain evidence="1">E1834</strain>
    </source>
</reference>
<name>A0ACB0Z5T6_MELEN</name>
<accession>A0ACB0Z5T6</accession>
<keyword evidence="2" id="KW-1185">Reference proteome</keyword>
<gene>
    <name evidence="1" type="ORF">MENTE1834_LOCUS21061</name>
</gene>
<organism evidence="1 2">
    <name type="scientific">Meloidogyne enterolobii</name>
    <name type="common">Root-knot nematode worm</name>
    <name type="synonym">Meloidogyne mayaguensis</name>
    <dbReference type="NCBI Taxonomy" id="390850"/>
    <lineage>
        <taxon>Eukaryota</taxon>
        <taxon>Metazoa</taxon>
        <taxon>Ecdysozoa</taxon>
        <taxon>Nematoda</taxon>
        <taxon>Chromadorea</taxon>
        <taxon>Rhabditida</taxon>
        <taxon>Tylenchina</taxon>
        <taxon>Tylenchomorpha</taxon>
        <taxon>Tylenchoidea</taxon>
        <taxon>Meloidogynidae</taxon>
        <taxon>Meloidogyninae</taxon>
        <taxon>Meloidogyne</taxon>
    </lineage>
</organism>
<comment type="caution">
    <text evidence="1">The sequence shown here is derived from an EMBL/GenBank/DDBJ whole genome shotgun (WGS) entry which is preliminary data.</text>
</comment>
<protein>
    <submittedName>
        <fullName evidence="1">Uncharacterized protein</fullName>
    </submittedName>
</protein>
<dbReference type="EMBL" id="CAVMJV010000026">
    <property type="protein sequence ID" value="CAK5074321.1"/>
    <property type="molecule type" value="Genomic_DNA"/>
</dbReference>
<dbReference type="Proteomes" id="UP001497535">
    <property type="component" value="Unassembled WGS sequence"/>
</dbReference>